<feature type="non-terminal residue" evidence="1">
    <location>
        <position position="43"/>
    </location>
</feature>
<comment type="caution">
    <text evidence="1">The sequence shown here is derived from an EMBL/GenBank/DDBJ whole genome shotgun (WGS) entry which is preliminary data.</text>
</comment>
<dbReference type="AlphaFoldDB" id="X1N0J7"/>
<evidence type="ECO:0000313" key="1">
    <source>
        <dbReference type="EMBL" id="GAI37527.1"/>
    </source>
</evidence>
<protein>
    <submittedName>
        <fullName evidence="1">Uncharacterized protein</fullName>
    </submittedName>
</protein>
<sequence length="43" mass="4564">MAGKEGKAIARARTTITPQLAAKLAKLPKTKIKVVPFVSSEVN</sequence>
<organism evidence="1">
    <name type="scientific">marine sediment metagenome</name>
    <dbReference type="NCBI Taxonomy" id="412755"/>
    <lineage>
        <taxon>unclassified sequences</taxon>
        <taxon>metagenomes</taxon>
        <taxon>ecological metagenomes</taxon>
    </lineage>
</organism>
<proteinExistence type="predicted"/>
<reference evidence="1" key="1">
    <citation type="journal article" date="2014" name="Front. Microbiol.">
        <title>High frequency of phylogenetically diverse reductive dehalogenase-homologous genes in deep subseafloor sedimentary metagenomes.</title>
        <authorList>
            <person name="Kawai M."/>
            <person name="Futagami T."/>
            <person name="Toyoda A."/>
            <person name="Takaki Y."/>
            <person name="Nishi S."/>
            <person name="Hori S."/>
            <person name="Arai W."/>
            <person name="Tsubouchi T."/>
            <person name="Morono Y."/>
            <person name="Uchiyama I."/>
            <person name="Ito T."/>
            <person name="Fujiyama A."/>
            <person name="Inagaki F."/>
            <person name="Takami H."/>
        </authorList>
    </citation>
    <scope>NUCLEOTIDE SEQUENCE</scope>
    <source>
        <strain evidence="1">Expedition CK06-06</strain>
    </source>
</reference>
<dbReference type="EMBL" id="BARV01032747">
    <property type="protein sequence ID" value="GAI37527.1"/>
    <property type="molecule type" value="Genomic_DNA"/>
</dbReference>
<gene>
    <name evidence="1" type="ORF">S06H3_51589</name>
</gene>
<name>X1N0J7_9ZZZZ</name>
<accession>X1N0J7</accession>